<evidence type="ECO:0000313" key="2">
    <source>
        <dbReference type="Proteomes" id="UP000499080"/>
    </source>
</evidence>
<reference evidence="1 2" key="1">
    <citation type="journal article" date="2019" name="Sci. Rep.">
        <title>Orb-weaving spider Araneus ventricosus genome elucidates the spidroin gene catalogue.</title>
        <authorList>
            <person name="Kono N."/>
            <person name="Nakamura H."/>
            <person name="Ohtoshi R."/>
            <person name="Moran D.A.P."/>
            <person name="Shinohara A."/>
            <person name="Yoshida Y."/>
            <person name="Fujiwara M."/>
            <person name="Mori M."/>
            <person name="Tomita M."/>
            <person name="Arakawa K."/>
        </authorList>
    </citation>
    <scope>NUCLEOTIDE SEQUENCE [LARGE SCALE GENOMIC DNA]</scope>
</reference>
<comment type="caution">
    <text evidence="1">The sequence shown here is derived from an EMBL/GenBank/DDBJ whole genome shotgun (WGS) entry which is preliminary data.</text>
</comment>
<dbReference type="AlphaFoldDB" id="A0A4Y2EDJ3"/>
<dbReference type="Proteomes" id="UP000499080">
    <property type="component" value="Unassembled WGS sequence"/>
</dbReference>
<keyword evidence="2" id="KW-1185">Reference proteome</keyword>
<evidence type="ECO:0000313" key="1">
    <source>
        <dbReference type="EMBL" id="GBM26339.1"/>
    </source>
</evidence>
<dbReference type="EMBL" id="BGPR01000558">
    <property type="protein sequence ID" value="GBM26339.1"/>
    <property type="molecule type" value="Genomic_DNA"/>
</dbReference>
<proteinExistence type="predicted"/>
<name>A0A4Y2EDJ3_ARAVE</name>
<protein>
    <submittedName>
        <fullName evidence="1">Uncharacterized protein</fullName>
    </submittedName>
</protein>
<accession>A0A4Y2EDJ3</accession>
<organism evidence="1 2">
    <name type="scientific">Araneus ventricosus</name>
    <name type="common">Orbweaver spider</name>
    <name type="synonym">Epeira ventricosa</name>
    <dbReference type="NCBI Taxonomy" id="182803"/>
    <lineage>
        <taxon>Eukaryota</taxon>
        <taxon>Metazoa</taxon>
        <taxon>Ecdysozoa</taxon>
        <taxon>Arthropoda</taxon>
        <taxon>Chelicerata</taxon>
        <taxon>Arachnida</taxon>
        <taxon>Araneae</taxon>
        <taxon>Araneomorphae</taxon>
        <taxon>Entelegynae</taxon>
        <taxon>Araneoidea</taxon>
        <taxon>Araneidae</taxon>
        <taxon>Araneus</taxon>
    </lineage>
</organism>
<sequence>MLDMAQMRNVAPILESEALVTSKNTHNSQIFEALPPQFLFREQWLLVGSLLSHGSGVSPFQDNQQWRHRFTGSSQQWRLRLVVSKGGSGLVVSKGGSSRFLIFSKMTNVRSLSPKHWQYVGYFSVRTSTSEVVW</sequence>
<gene>
    <name evidence="1" type="ORF">AVEN_239343_1</name>
</gene>